<protein>
    <submittedName>
        <fullName evidence="3">Tox-REase-5 domain-containing protein</fullName>
    </submittedName>
</protein>
<name>A0AAJ6GRZ4_9XANT</name>
<accession>A0AAJ6GRZ4</accession>
<feature type="domain" description="Tox-REase-5" evidence="2">
    <location>
        <begin position="153"/>
        <end position="233"/>
    </location>
</feature>
<organism evidence="3 4">
    <name type="scientific">Xanthomonas oryzae pv. leersiae</name>
    <dbReference type="NCBI Taxonomy" id="3112258"/>
    <lineage>
        <taxon>Bacteria</taxon>
        <taxon>Pseudomonadati</taxon>
        <taxon>Pseudomonadota</taxon>
        <taxon>Gammaproteobacteria</taxon>
        <taxon>Lysobacterales</taxon>
        <taxon>Lysobacteraceae</taxon>
        <taxon>Xanthomonas</taxon>
    </lineage>
</organism>
<dbReference type="EMBL" id="CP127225">
    <property type="protein sequence ID" value="WIX06638.1"/>
    <property type="molecule type" value="Genomic_DNA"/>
</dbReference>
<evidence type="ECO:0000259" key="2">
    <source>
        <dbReference type="Pfam" id="PF15648"/>
    </source>
</evidence>
<evidence type="ECO:0000313" key="3">
    <source>
        <dbReference type="EMBL" id="WIX06638.1"/>
    </source>
</evidence>
<reference evidence="3 4" key="1">
    <citation type="submission" date="2023-05" db="EMBL/GenBank/DDBJ databases">
        <title>Complete Genome Resource of Xanthomonas oryzae pv. leersiae Strain YNJC Isolated From Plateau Japonica Rice in Southwest China.</title>
        <authorList>
            <person name="Aa X."/>
            <person name="Mei L."/>
            <person name="Liu P."/>
            <person name="Yang Y."/>
            <person name="Tang C."/>
            <person name="Zhang F."/>
            <person name="Dong C."/>
            <person name="Wang B."/>
            <person name="Chen X."/>
            <person name="Dai L."/>
        </authorList>
    </citation>
    <scope>NUCLEOTIDE SEQUENCE [LARGE SCALE GENOMIC DNA]</scope>
    <source>
        <strain evidence="3 4">YNJC</strain>
    </source>
</reference>
<feature type="region of interest" description="Disordered" evidence="1">
    <location>
        <begin position="1"/>
        <end position="35"/>
    </location>
</feature>
<dbReference type="InterPro" id="IPR028904">
    <property type="entry name" value="Tox-REase-5_dom"/>
</dbReference>
<sequence length="260" mass="28543">MGSIFVPPSAFPPYLPPGGQVGGDGTATDPIGGPTVGQVVDELKDQLGGLRGKQQSDVKTDPIVQAREMDCSQLPDETACNQCLLRKGVIGPPMTPRYVTHKNLVNYDYQLHVANLKSAPLLFTYLVADQADPERSFFSVDNLFDHLNRNGFSRTIAEWHFNACEFDGFWPSECRVVEAKGNYDAFLLPNNRLKADWMADTVFGEMGAQMARQKAAIAMAQPQAKLTWYFMQPRSMQVAIRIGGVDAALCRVLPMPGASS</sequence>
<evidence type="ECO:0000313" key="4">
    <source>
        <dbReference type="Proteomes" id="UP001228059"/>
    </source>
</evidence>
<gene>
    <name evidence="3" type="ORF">QN060_22020</name>
</gene>
<dbReference type="RefSeq" id="WP_285956870.1">
    <property type="nucleotide sequence ID" value="NZ_CP127225.1"/>
</dbReference>
<dbReference type="Proteomes" id="UP001228059">
    <property type="component" value="Chromosome"/>
</dbReference>
<dbReference type="Pfam" id="PF15648">
    <property type="entry name" value="Tox-REase-5"/>
    <property type="match status" value="1"/>
</dbReference>
<proteinExistence type="predicted"/>
<dbReference type="AlphaFoldDB" id="A0AAJ6GRZ4"/>
<evidence type="ECO:0000256" key="1">
    <source>
        <dbReference type="SAM" id="MobiDB-lite"/>
    </source>
</evidence>